<dbReference type="InterPro" id="IPR025668">
    <property type="entry name" value="Tnp_DDE_dom"/>
</dbReference>
<evidence type="ECO:0000313" key="2">
    <source>
        <dbReference type="EMBL" id="TCN17964.1"/>
    </source>
</evidence>
<proteinExistence type="predicted"/>
<dbReference type="Pfam" id="PF13751">
    <property type="entry name" value="DDE_Tnp_1_6"/>
    <property type="match status" value="1"/>
</dbReference>
<accession>A0A4R2AXP1</accession>
<feature type="domain" description="Transposase DDE" evidence="1">
    <location>
        <begin position="37"/>
        <end position="156"/>
    </location>
</feature>
<sequence length="213" mass="24402">MEQRAIEAVIPAKAEPIRSPVPMCRFRYDAKHDTLKCPRGKMLKAGRAVKHGRFFTSRAADCRHCDLARLCLSNGRVNKAVVLGDDYPAHLRARRRRERWSDEDRALYQRHRWRSEGYHGEAKTWHGLSRAIRRSLINMKIQAYLTAAAVNLKRLASAFLSILLFVYSQEATSSARHPLRQRKFLESACRWLRIAPPTIGSSTAPPGSAARWR</sequence>
<dbReference type="EMBL" id="SLVU01000036">
    <property type="protein sequence ID" value="TCN17964.1"/>
    <property type="molecule type" value="Genomic_DNA"/>
</dbReference>
<dbReference type="PANTHER" id="PTHR33408">
    <property type="entry name" value="TRANSPOSASE"/>
    <property type="match status" value="1"/>
</dbReference>
<evidence type="ECO:0000259" key="1">
    <source>
        <dbReference type="Pfam" id="PF13751"/>
    </source>
</evidence>
<protein>
    <submittedName>
        <fullName evidence="2">DDE family transposase</fullName>
    </submittedName>
</protein>
<reference evidence="2 3" key="1">
    <citation type="submission" date="2019-03" db="EMBL/GenBank/DDBJ databases">
        <title>Genomic Encyclopedia of Type Strains, Phase IV (KMG-V): Genome sequencing to study the core and pangenomes of soil and plant-associated prokaryotes.</title>
        <authorList>
            <person name="Whitman W."/>
        </authorList>
    </citation>
    <scope>NUCLEOTIDE SEQUENCE [LARGE SCALE GENOMIC DNA]</scope>
    <source>
        <strain evidence="2 3">23C40</strain>
    </source>
</reference>
<gene>
    <name evidence="2" type="ORF">EV184_13610</name>
</gene>
<dbReference type="PANTHER" id="PTHR33408:SF2">
    <property type="entry name" value="TRANSPOSASE DDE DOMAIN-CONTAINING PROTEIN"/>
    <property type="match status" value="1"/>
</dbReference>
<dbReference type="Proteomes" id="UP000295043">
    <property type="component" value="Unassembled WGS sequence"/>
</dbReference>
<organism evidence="2 3">
    <name type="scientific">Sinorhizobium americanum</name>
    <dbReference type="NCBI Taxonomy" id="194963"/>
    <lineage>
        <taxon>Bacteria</taxon>
        <taxon>Pseudomonadati</taxon>
        <taxon>Pseudomonadota</taxon>
        <taxon>Alphaproteobacteria</taxon>
        <taxon>Hyphomicrobiales</taxon>
        <taxon>Rhizobiaceae</taxon>
        <taxon>Sinorhizobium/Ensifer group</taxon>
        <taxon>Sinorhizobium</taxon>
    </lineage>
</organism>
<comment type="caution">
    <text evidence="2">The sequence shown here is derived from an EMBL/GenBank/DDBJ whole genome shotgun (WGS) entry which is preliminary data.</text>
</comment>
<dbReference type="AlphaFoldDB" id="A0A4R2AXP1"/>
<evidence type="ECO:0000313" key="3">
    <source>
        <dbReference type="Proteomes" id="UP000295043"/>
    </source>
</evidence>
<name>A0A4R2AXP1_9HYPH</name>